<name>A0A1Q9E6H6_SYMMI</name>
<evidence type="ECO:0000313" key="3">
    <source>
        <dbReference type="Proteomes" id="UP000186817"/>
    </source>
</evidence>
<proteinExistence type="predicted"/>
<evidence type="ECO:0000313" key="2">
    <source>
        <dbReference type="EMBL" id="OLQ03019.1"/>
    </source>
</evidence>
<feature type="compositionally biased region" description="Polar residues" evidence="1">
    <location>
        <begin position="102"/>
        <end position="118"/>
    </location>
</feature>
<dbReference type="EMBL" id="LSRX01000248">
    <property type="protein sequence ID" value="OLQ03019.1"/>
    <property type="molecule type" value="Genomic_DNA"/>
</dbReference>
<organism evidence="2 3">
    <name type="scientific">Symbiodinium microadriaticum</name>
    <name type="common">Dinoflagellate</name>
    <name type="synonym">Zooxanthella microadriatica</name>
    <dbReference type="NCBI Taxonomy" id="2951"/>
    <lineage>
        <taxon>Eukaryota</taxon>
        <taxon>Sar</taxon>
        <taxon>Alveolata</taxon>
        <taxon>Dinophyceae</taxon>
        <taxon>Suessiales</taxon>
        <taxon>Symbiodiniaceae</taxon>
        <taxon>Symbiodinium</taxon>
    </lineage>
</organism>
<sequence length="530" mass="58372">MRRRRVSQVMCTRFAAAFSAFCWLTWRSDLFFILMETVRGVLAGLPPLELEELGDASSLAPQPEAPSPAGSVYTPVNAPSTYWRTTICPSAPHKRHPPRPSSAESTPRSCPTPTLSWPSAPSPTNYLGAFGLPSPMEKNSTLSSAFPQAFVPRQMEPSGSKSGNREPREAFERMEVLGSLEALEALIFSECSERQTRLQRASEQLRHLRRLERVALAGADVRRLAQLRQLQQELLEFADLRSLRSLRSRSGDHDGIPSEKAEKSVPSLLRDVRHWHAELRRLEQLEAFQLKSESSWSGPLTLTAEISVLRQVLAEQEEGRKACEECLRLRHPASSAALPLAGTPPSTLSACNASVAAGIRLATGAARAQLPKIRAMCSQTVLRRACTLPTAPEHILEPEEELVPNLPLDRTISEPHNLERVLLDAPDTPHRAKVAESSGPGLSNTSPDKPEEKNLRRRLRLASDIVAETDHDCGTSNRNECGLQVSPAGKHFGAQLWKPSACSQALQELLHLSLSRAYLPKLPSITFLDA</sequence>
<comment type="caution">
    <text evidence="2">The sequence shown here is derived from an EMBL/GenBank/DDBJ whole genome shotgun (WGS) entry which is preliminary data.</text>
</comment>
<feature type="region of interest" description="Disordered" evidence="1">
    <location>
        <begin position="426"/>
        <end position="455"/>
    </location>
</feature>
<dbReference type="OrthoDB" id="425899at2759"/>
<protein>
    <submittedName>
        <fullName evidence="2">Uncharacterized protein</fullName>
    </submittedName>
</protein>
<reference evidence="2 3" key="1">
    <citation type="submission" date="2016-02" db="EMBL/GenBank/DDBJ databases">
        <title>Genome analysis of coral dinoflagellate symbionts highlights evolutionary adaptations to a symbiotic lifestyle.</title>
        <authorList>
            <person name="Aranda M."/>
            <person name="Li Y."/>
            <person name="Liew Y.J."/>
            <person name="Baumgarten S."/>
            <person name="Simakov O."/>
            <person name="Wilson M."/>
            <person name="Piel J."/>
            <person name="Ashoor H."/>
            <person name="Bougouffa S."/>
            <person name="Bajic V.B."/>
            <person name="Ryu T."/>
            <person name="Ravasi T."/>
            <person name="Bayer T."/>
            <person name="Micklem G."/>
            <person name="Kim H."/>
            <person name="Bhak J."/>
            <person name="Lajeunesse T.C."/>
            <person name="Voolstra C.R."/>
        </authorList>
    </citation>
    <scope>NUCLEOTIDE SEQUENCE [LARGE SCALE GENOMIC DNA]</scope>
    <source>
        <strain evidence="2 3">CCMP2467</strain>
    </source>
</reference>
<dbReference type="Proteomes" id="UP000186817">
    <property type="component" value="Unassembled WGS sequence"/>
</dbReference>
<feature type="region of interest" description="Disordered" evidence="1">
    <location>
        <begin position="88"/>
        <end position="118"/>
    </location>
</feature>
<keyword evidence="3" id="KW-1185">Reference proteome</keyword>
<gene>
    <name evidence="2" type="ORF">AK812_SmicGene14029</name>
</gene>
<accession>A0A1Q9E6H6</accession>
<evidence type="ECO:0000256" key="1">
    <source>
        <dbReference type="SAM" id="MobiDB-lite"/>
    </source>
</evidence>
<dbReference type="AlphaFoldDB" id="A0A1Q9E6H6"/>